<feature type="compositionally biased region" description="Basic and acidic residues" evidence="1">
    <location>
        <begin position="111"/>
        <end position="124"/>
    </location>
</feature>
<dbReference type="Proteomes" id="UP000606974">
    <property type="component" value="Unassembled WGS sequence"/>
</dbReference>
<protein>
    <submittedName>
        <fullName evidence="2">Uncharacterized protein</fullName>
    </submittedName>
</protein>
<name>A0A8H7E3K8_9EURO</name>
<reference evidence="2" key="1">
    <citation type="submission" date="2020-02" db="EMBL/GenBank/DDBJ databases">
        <authorList>
            <person name="Palmer J.M."/>
        </authorList>
    </citation>
    <scope>NUCLEOTIDE SEQUENCE</scope>
    <source>
        <strain evidence="2">EPUS1.4</strain>
        <tissue evidence="2">Thallus</tissue>
    </source>
</reference>
<evidence type="ECO:0000256" key="1">
    <source>
        <dbReference type="SAM" id="MobiDB-lite"/>
    </source>
</evidence>
<comment type="caution">
    <text evidence="2">The sequence shown here is derived from an EMBL/GenBank/DDBJ whole genome shotgun (WGS) entry which is preliminary data.</text>
</comment>
<gene>
    <name evidence="2" type="ORF">GJ744_001019</name>
</gene>
<evidence type="ECO:0000313" key="3">
    <source>
        <dbReference type="Proteomes" id="UP000606974"/>
    </source>
</evidence>
<feature type="region of interest" description="Disordered" evidence="1">
    <location>
        <begin position="85"/>
        <end position="134"/>
    </location>
</feature>
<organism evidence="2 3">
    <name type="scientific">Endocarpon pusillum</name>
    <dbReference type="NCBI Taxonomy" id="364733"/>
    <lineage>
        <taxon>Eukaryota</taxon>
        <taxon>Fungi</taxon>
        <taxon>Dikarya</taxon>
        <taxon>Ascomycota</taxon>
        <taxon>Pezizomycotina</taxon>
        <taxon>Eurotiomycetes</taxon>
        <taxon>Chaetothyriomycetidae</taxon>
        <taxon>Verrucariales</taxon>
        <taxon>Verrucariaceae</taxon>
        <taxon>Endocarpon</taxon>
    </lineage>
</organism>
<accession>A0A8H7E3K8</accession>
<dbReference type="EMBL" id="JAACFV010000112">
    <property type="protein sequence ID" value="KAF7505316.1"/>
    <property type="molecule type" value="Genomic_DNA"/>
</dbReference>
<keyword evidence="3" id="KW-1185">Reference proteome</keyword>
<dbReference type="AlphaFoldDB" id="A0A8H7E3K8"/>
<proteinExistence type="predicted"/>
<sequence length="134" mass="15143">MNVKLELLLTRTVSINVVDSDIDDPTHLAQQLQGQDQEQVQSMKIVEVNGRQVGTSLNPGSALEVGRDQKIIKFHRLIPALLQKLRKRPVQQNKQQADHDTKMMTHLSESSSRERARQDMEKAQAGHGSVGHRY</sequence>
<evidence type="ECO:0000313" key="2">
    <source>
        <dbReference type="EMBL" id="KAF7505316.1"/>
    </source>
</evidence>
<dbReference type="OrthoDB" id="10368736at2759"/>